<organism evidence="3 4">
    <name type="scientific">Microbacterium testaceum</name>
    <name type="common">Aureobacterium testaceum</name>
    <name type="synonym">Brevibacterium testaceum</name>
    <dbReference type="NCBI Taxonomy" id="2033"/>
    <lineage>
        <taxon>Bacteria</taxon>
        <taxon>Bacillati</taxon>
        <taxon>Actinomycetota</taxon>
        <taxon>Actinomycetes</taxon>
        <taxon>Micrococcales</taxon>
        <taxon>Microbacteriaceae</taxon>
        <taxon>Microbacterium</taxon>
    </lineage>
</organism>
<proteinExistence type="predicted"/>
<dbReference type="Pfam" id="PF01636">
    <property type="entry name" value="APH"/>
    <property type="match status" value="1"/>
</dbReference>
<evidence type="ECO:0000313" key="4">
    <source>
        <dbReference type="Proteomes" id="UP000244649"/>
    </source>
</evidence>
<dbReference type="EMBL" id="QDFT01000007">
    <property type="protein sequence ID" value="PVE77767.1"/>
    <property type="molecule type" value="Genomic_DNA"/>
</dbReference>
<protein>
    <recommendedName>
        <fullName evidence="2">Aminoglycoside phosphotransferase domain-containing protein</fullName>
    </recommendedName>
</protein>
<accession>A0A2T7WT86</accession>
<feature type="compositionally biased region" description="Gly residues" evidence="1">
    <location>
        <begin position="1"/>
        <end position="11"/>
    </location>
</feature>
<dbReference type="Gene3D" id="3.30.200.20">
    <property type="entry name" value="Phosphorylase Kinase, domain 1"/>
    <property type="match status" value="1"/>
</dbReference>
<feature type="region of interest" description="Disordered" evidence="1">
    <location>
        <begin position="1"/>
        <end position="26"/>
    </location>
</feature>
<dbReference type="AlphaFoldDB" id="A0A2T7WT86"/>
<dbReference type="InterPro" id="IPR011009">
    <property type="entry name" value="Kinase-like_dom_sf"/>
</dbReference>
<dbReference type="SUPFAM" id="SSF56112">
    <property type="entry name" value="Protein kinase-like (PK-like)"/>
    <property type="match status" value="1"/>
</dbReference>
<dbReference type="InterPro" id="IPR002575">
    <property type="entry name" value="Aminoglycoside_PTrfase"/>
</dbReference>
<sequence length="361" mass="38918">MGAGTNGGRRSGAGAPRDALSGAPADVSTPAGVARLLREQYDLDLTGLERFEGGWDSAATMWTGVDAGGARYALKITSRDVQFGLSLAGSTGLAAAGGVLQPVPTRDGALWATAAGYLITVSHWVDGADAVDLGPDHVDWRELGRVLRAVHDQPVPEGVRPQRSGIRRSSSSPRALIDTVDRAYRRDVAPELTSRWDAAHPRLLHLAAVARQLKRTRRPTTRVTAHGDPHLGNVLLDDGGRPWLIDFDEATIAPREVDLMLVELGVMFDAPLTEKHRELFRDGYGHDVAIDRERVIRFGCVRAIEDATSSFLAALDGDPSDPAPFRMLDGILGPHGLVTLVEKELERLPHSPTLADTKEEP</sequence>
<dbReference type="Gene3D" id="1.10.510.10">
    <property type="entry name" value="Transferase(Phosphotransferase) domain 1"/>
    <property type="match status" value="1"/>
</dbReference>
<dbReference type="Proteomes" id="UP000244649">
    <property type="component" value="Unassembled WGS sequence"/>
</dbReference>
<comment type="caution">
    <text evidence="3">The sequence shown here is derived from an EMBL/GenBank/DDBJ whole genome shotgun (WGS) entry which is preliminary data.</text>
</comment>
<gene>
    <name evidence="3" type="ORF">DC432_04725</name>
</gene>
<evidence type="ECO:0000256" key="1">
    <source>
        <dbReference type="SAM" id="MobiDB-lite"/>
    </source>
</evidence>
<name>A0A2T7WT86_MICTE</name>
<evidence type="ECO:0000259" key="2">
    <source>
        <dbReference type="Pfam" id="PF01636"/>
    </source>
</evidence>
<dbReference type="Gene3D" id="1.20.58.840">
    <property type="match status" value="1"/>
</dbReference>
<evidence type="ECO:0000313" key="3">
    <source>
        <dbReference type="EMBL" id="PVE77767.1"/>
    </source>
</evidence>
<feature type="domain" description="Aminoglycoside phosphotransferase" evidence="2">
    <location>
        <begin position="48"/>
        <end position="293"/>
    </location>
</feature>
<reference evidence="3 4" key="1">
    <citation type="submission" date="2018-04" db="EMBL/GenBank/DDBJ databases">
        <authorList>
            <person name="Go L.Y."/>
            <person name="Mitchell J.A."/>
        </authorList>
    </citation>
    <scope>NUCLEOTIDE SEQUENCE [LARGE SCALE GENOMIC DNA]</scope>
    <source>
        <strain evidence="3 4">TPD7010</strain>
    </source>
</reference>